<keyword evidence="3" id="KW-1185">Reference proteome</keyword>
<organism evidence="2 3">
    <name type="scientific">Mucilaginibacter gossypii</name>
    <dbReference type="NCBI Taxonomy" id="551996"/>
    <lineage>
        <taxon>Bacteria</taxon>
        <taxon>Pseudomonadati</taxon>
        <taxon>Bacteroidota</taxon>
        <taxon>Sphingobacteriia</taxon>
        <taxon>Sphingobacteriales</taxon>
        <taxon>Sphingobacteriaceae</taxon>
        <taxon>Mucilaginibacter</taxon>
    </lineage>
</organism>
<dbReference type="AlphaFoldDB" id="A0A1G8M0A9"/>
<reference evidence="3" key="1">
    <citation type="submission" date="2016-10" db="EMBL/GenBank/DDBJ databases">
        <authorList>
            <person name="Varghese N."/>
            <person name="Submissions S."/>
        </authorList>
    </citation>
    <scope>NUCLEOTIDE SEQUENCE [LARGE SCALE GENOMIC DNA]</scope>
    <source>
        <strain evidence="3">Gh-67</strain>
    </source>
</reference>
<evidence type="ECO:0000256" key="1">
    <source>
        <dbReference type="SAM" id="SignalP"/>
    </source>
</evidence>
<name>A0A1G8M0A9_9SPHI</name>
<evidence type="ECO:0000313" key="3">
    <source>
        <dbReference type="Proteomes" id="UP000199705"/>
    </source>
</evidence>
<evidence type="ECO:0000313" key="2">
    <source>
        <dbReference type="EMBL" id="SDI61313.1"/>
    </source>
</evidence>
<protein>
    <recommendedName>
        <fullName evidence="4">Lipoprotein</fullName>
    </recommendedName>
</protein>
<feature type="signal peptide" evidence="1">
    <location>
        <begin position="1"/>
        <end position="21"/>
    </location>
</feature>
<dbReference type="EMBL" id="FNCG01000025">
    <property type="protein sequence ID" value="SDI61313.1"/>
    <property type="molecule type" value="Genomic_DNA"/>
</dbReference>
<proteinExistence type="predicted"/>
<keyword evidence="1" id="KW-0732">Signal</keyword>
<sequence>MLKYFRWFIILVLLLPTASCRKTGNATTAFYYWKTSFNLNQQQTALLKQTGNNAYIRFFDVSWNDKEQRSYPNAVVQLNALPAGFNITPVIYITNKTFENTADTAVTNLAEHCNKLINELAAERKINYTKVQIDCDWSLSTRLKYFSFLTAFKNLNHKQLEATIRLHQVKFKDRTGVPPADRGVLMFYNMGKLNAELQQPNSIYNSNDADKYIAYLGSYPLKLDIALPLFSWAIHIREGRVIQVYGKIGRRQLSDQAHFEPIEGQANYRAKTSFFLDGIYIKQNDIFKLEETDSNTLNAAAQQLTQHLPKQKHTTIIYYELANIDLSKFNQETLTQISARF</sequence>
<feature type="chain" id="PRO_5011432609" description="Lipoprotein" evidence="1">
    <location>
        <begin position="22"/>
        <end position="341"/>
    </location>
</feature>
<evidence type="ECO:0008006" key="4">
    <source>
        <dbReference type="Google" id="ProtNLM"/>
    </source>
</evidence>
<dbReference type="Proteomes" id="UP000199705">
    <property type="component" value="Unassembled WGS sequence"/>
</dbReference>
<dbReference type="STRING" id="551996.SAMN05192573_12531"/>
<accession>A0A1G8M0A9</accession>
<gene>
    <name evidence="2" type="ORF">SAMN05192573_12531</name>
</gene>